<organism evidence="12 13">
    <name type="scientific">Georgenia faecalis</name>
    <dbReference type="NCBI Taxonomy" id="2483799"/>
    <lineage>
        <taxon>Bacteria</taxon>
        <taxon>Bacillati</taxon>
        <taxon>Actinomycetota</taxon>
        <taxon>Actinomycetes</taxon>
        <taxon>Micrococcales</taxon>
        <taxon>Bogoriellaceae</taxon>
        <taxon>Georgenia</taxon>
    </lineage>
</organism>
<dbReference type="Proteomes" id="UP001595955">
    <property type="component" value="Unassembled WGS sequence"/>
</dbReference>
<evidence type="ECO:0000256" key="6">
    <source>
        <dbReference type="ARBA" id="ARBA00022723"/>
    </source>
</evidence>
<evidence type="ECO:0000256" key="8">
    <source>
        <dbReference type="ARBA" id="ARBA00023015"/>
    </source>
</evidence>
<keyword evidence="10" id="KW-0804">Transcription</keyword>
<dbReference type="PANTHER" id="PTHR33202">
    <property type="entry name" value="ZINC UPTAKE REGULATION PROTEIN"/>
    <property type="match status" value="1"/>
</dbReference>
<dbReference type="InterPro" id="IPR036390">
    <property type="entry name" value="WH_DNA-bd_sf"/>
</dbReference>
<comment type="subcellular location">
    <subcellularLocation>
        <location evidence="1">Cytoplasm</location>
    </subcellularLocation>
</comment>
<dbReference type="Pfam" id="PF01475">
    <property type="entry name" value="FUR"/>
    <property type="match status" value="1"/>
</dbReference>
<keyword evidence="9" id="KW-0238">DNA-binding</keyword>
<proteinExistence type="inferred from homology"/>
<dbReference type="CDD" id="cd07153">
    <property type="entry name" value="Fur_like"/>
    <property type="match status" value="1"/>
</dbReference>
<keyword evidence="4" id="KW-0963">Cytoplasm</keyword>
<dbReference type="InterPro" id="IPR002481">
    <property type="entry name" value="FUR"/>
</dbReference>
<evidence type="ECO:0000313" key="12">
    <source>
        <dbReference type="EMBL" id="MFC4555219.1"/>
    </source>
</evidence>
<feature type="region of interest" description="Disordered" evidence="11">
    <location>
        <begin position="137"/>
        <end position="191"/>
    </location>
</feature>
<evidence type="ECO:0000313" key="13">
    <source>
        <dbReference type="Proteomes" id="UP001595955"/>
    </source>
</evidence>
<feature type="compositionally biased region" description="Low complexity" evidence="11">
    <location>
        <begin position="137"/>
        <end position="183"/>
    </location>
</feature>
<dbReference type="Gene3D" id="3.30.1490.190">
    <property type="match status" value="1"/>
</dbReference>
<sequence>MSQQRMTRQRAAVTGLLEGTGDFRSAQQIHETLRSRGENVGLATVYRSLQAMADAGDVDVLRGDDGEARYRMCLTRQHHHHLVCRSCGTTAEISGAGVEEWATRMAAEHGFVDVDHTVDLFGTCAGCARGAEGGASRSARAEGAPSDAASAGAAAGTGAPAGARAAAEASAAAGTAAAGERAAVPPRSARA</sequence>
<evidence type="ECO:0000256" key="3">
    <source>
        <dbReference type="ARBA" id="ARBA00011738"/>
    </source>
</evidence>
<gene>
    <name evidence="12" type="ORF">ACFO3F_08145</name>
</gene>
<keyword evidence="8" id="KW-0805">Transcription regulation</keyword>
<evidence type="ECO:0000256" key="1">
    <source>
        <dbReference type="ARBA" id="ARBA00004496"/>
    </source>
</evidence>
<keyword evidence="7" id="KW-0862">Zinc</keyword>
<name>A0ABV9DAI2_9MICO</name>
<dbReference type="InterPro" id="IPR043135">
    <property type="entry name" value="Fur_C"/>
</dbReference>
<dbReference type="PANTHER" id="PTHR33202:SF2">
    <property type="entry name" value="FERRIC UPTAKE REGULATION PROTEIN"/>
    <property type="match status" value="1"/>
</dbReference>
<keyword evidence="13" id="KW-1185">Reference proteome</keyword>
<evidence type="ECO:0000256" key="2">
    <source>
        <dbReference type="ARBA" id="ARBA00007957"/>
    </source>
</evidence>
<accession>A0ABV9DAI2</accession>
<keyword evidence="5" id="KW-0678">Repressor</keyword>
<evidence type="ECO:0000256" key="9">
    <source>
        <dbReference type="ARBA" id="ARBA00023125"/>
    </source>
</evidence>
<dbReference type="InterPro" id="IPR036388">
    <property type="entry name" value="WH-like_DNA-bd_sf"/>
</dbReference>
<dbReference type="SUPFAM" id="SSF46785">
    <property type="entry name" value="Winged helix' DNA-binding domain"/>
    <property type="match status" value="1"/>
</dbReference>
<dbReference type="Gene3D" id="1.10.10.10">
    <property type="entry name" value="Winged helix-like DNA-binding domain superfamily/Winged helix DNA-binding domain"/>
    <property type="match status" value="1"/>
</dbReference>
<evidence type="ECO:0000256" key="10">
    <source>
        <dbReference type="ARBA" id="ARBA00023163"/>
    </source>
</evidence>
<comment type="similarity">
    <text evidence="2">Belongs to the Fur family.</text>
</comment>
<evidence type="ECO:0000256" key="4">
    <source>
        <dbReference type="ARBA" id="ARBA00022490"/>
    </source>
</evidence>
<keyword evidence="6" id="KW-0479">Metal-binding</keyword>
<dbReference type="EMBL" id="JBHSGF010000005">
    <property type="protein sequence ID" value="MFC4555219.1"/>
    <property type="molecule type" value="Genomic_DNA"/>
</dbReference>
<protein>
    <submittedName>
        <fullName evidence="12">Fur family transcriptional regulator</fullName>
    </submittedName>
</protein>
<evidence type="ECO:0000256" key="5">
    <source>
        <dbReference type="ARBA" id="ARBA00022491"/>
    </source>
</evidence>
<dbReference type="RefSeq" id="WP_122823690.1">
    <property type="nucleotide sequence ID" value="NZ_CP033325.1"/>
</dbReference>
<evidence type="ECO:0000256" key="7">
    <source>
        <dbReference type="ARBA" id="ARBA00022833"/>
    </source>
</evidence>
<reference evidence="13" key="1">
    <citation type="journal article" date="2019" name="Int. J. Syst. Evol. Microbiol.">
        <title>The Global Catalogue of Microorganisms (GCM) 10K type strain sequencing project: providing services to taxonomists for standard genome sequencing and annotation.</title>
        <authorList>
            <consortium name="The Broad Institute Genomics Platform"/>
            <consortium name="The Broad Institute Genome Sequencing Center for Infectious Disease"/>
            <person name="Wu L."/>
            <person name="Ma J."/>
        </authorList>
    </citation>
    <scope>NUCLEOTIDE SEQUENCE [LARGE SCALE GENOMIC DNA]</scope>
    <source>
        <strain evidence="13">JCM 3369</strain>
    </source>
</reference>
<evidence type="ECO:0000256" key="11">
    <source>
        <dbReference type="SAM" id="MobiDB-lite"/>
    </source>
</evidence>
<comment type="subunit">
    <text evidence="3">Homodimer.</text>
</comment>
<comment type="caution">
    <text evidence="12">The sequence shown here is derived from an EMBL/GenBank/DDBJ whole genome shotgun (WGS) entry which is preliminary data.</text>
</comment>